<evidence type="ECO:0000256" key="4">
    <source>
        <dbReference type="SAM" id="MobiDB-lite"/>
    </source>
</evidence>
<feature type="compositionally biased region" description="Polar residues" evidence="4">
    <location>
        <begin position="602"/>
        <end position="614"/>
    </location>
</feature>
<evidence type="ECO:0000313" key="7">
    <source>
        <dbReference type="Proteomes" id="UP001295684"/>
    </source>
</evidence>
<protein>
    <recommendedName>
        <fullName evidence="5">Protein kinase domain-containing protein</fullName>
    </recommendedName>
</protein>
<feature type="domain" description="Protein kinase" evidence="5">
    <location>
        <begin position="94"/>
        <end position="399"/>
    </location>
</feature>
<feature type="compositionally biased region" description="Polar residues" evidence="4">
    <location>
        <begin position="19"/>
        <end position="30"/>
    </location>
</feature>
<evidence type="ECO:0000256" key="1">
    <source>
        <dbReference type="ARBA" id="ARBA00022741"/>
    </source>
</evidence>
<sequence>MKKFTNVGPKIPGHEEMDTSPSQYGSNSTKNDLQETHILSGEFYEFIQKCTGTNQDTNSEKYSGKIEEMFGVSQIDQIFFQYQDGSGDDFSELFEYRAIVGIGAFGVVISALDKETGEEIAIKMLNLDHSSDLIAKLFRKEAETLRNLHKGNSPSSAGSPERKDFIMKRKSARVTAPPQNIIGFKFFKEYSNYLLLGMELCTGGNLQEWIKEQRAIKNKSQEKHDEECSVIIKNILHGISYIHDRFEILHRDLKPANVLFAKRNDLDSIKICDFGFANERGTGLFDQNNDNVGTLIYQAPEQMKSVTYGKKVDIWATGMIMYELLTKGGHPFLGIDFYNKLDMNVEEFRKHVISLYTSDTIDLDSSLFSPMAYKMLKNLLNVNPNLRYSSQRALKHPWITRDLQAKVPLNVFEEMQLNMKAYEKLKFATQMAFAMSMIEDKVLQEEQNEEFEAIIPKRCEKEYLKTVNKSKETVDVGKSRSGRKMKLIFKGNSSPISYLHTNKKEKHTNNTTIKNKGFRIKTNKGIKKKLFSANTSKDDLLHKDGMKKLKPLKPIRQRTKISELSHLEHQLNKNLGRRNSGAKFHDSQLIDHADIFKENDPLQSNQKHTSSVNHRSLMKKKKKTKIRRLSDIREITQEENNQAYPRVSSIENRMIFPISGQSKANSCLLSKVTRQSRRKSKMTSQRMAKDEVTHYGASTPFKSTSKASGMFKIANSGMTEKKSTKAINVTNITTVGSQITFKWTDAFPRRIDNYQSHISSILACHKKARSGRKFQY</sequence>
<dbReference type="AlphaFoldDB" id="A0AAD1U6I5"/>
<keyword evidence="2 3" id="KW-0067">ATP-binding</keyword>
<dbReference type="GO" id="GO:0004674">
    <property type="term" value="F:protein serine/threonine kinase activity"/>
    <property type="evidence" value="ECO:0007669"/>
    <property type="project" value="TreeGrafter"/>
</dbReference>
<name>A0AAD1U6I5_EUPCR</name>
<dbReference type="PANTHER" id="PTHR44167">
    <property type="entry name" value="OVARIAN-SPECIFIC SERINE/THREONINE-PROTEIN KINASE LOK-RELATED"/>
    <property type="match status" value="1"/>
</dbReference>
<dbReference type="Gene3D" id="1.10.510.10">
    <property type="entry name" value="Transferase(Phosphotransferase) domain 1"/>
    <property type="match status" value="1"/>
</dbReference>
<dbReference type="EMBL" id="CAMPGE010002304">
    <property type="protein sequence ID" value="CAI2361104.1"/>
    <property type="molecule type" value="Genomic_DNA"/>
</dbReference>
<dbReference type="InterPro" id="IPR008271">
    <property type="entry name" value="Ser/Thr_kinase_AS"/>
</dbReference>
<dbReference type="GO" id="GO:0005737">
    <property type="term" value="C:cytoplasm"/>
    <property type="evidence" value="ECO:0007669"/>
    <property type="project" value="TreeGrafter"/>
</dbReference>
<dbReference type="SUPFAM" id="SSF56112">
    <property type="entry name" value="Protein kinase-like (PK-like)"/>
    <property type="match status" value="1"/>
</dbReference>
<dbReference type="PROSITE" id="PS50011">
    <property type="entry name" value="PROTEIN_KINASE_DOM"/>
    <property type="match status" value="1"/>
</dbReference>
<reference evidence="6" key="1">
    <citation type="submission" date="2023-07" db="EMBL/GenBank/DDBJ databases">
        <authorList>
            <consortium name="AG Swart"/>
            <person name="Singh M."/>
            <person name="Singh A."/>
            <person name="Seah K."/>
            <person name="Emmerich C."/>
        </authorList>
    </citation>
    <scope>NUCLEOTIDE SEQUENCE</scope>
    <source>
        <strain evidence="6">DP1</strain>
    </source>
</reference>
<dbReference type="PANTHER" id="PTHR44167:SF18">
    <property type="entry name" value="PROTEIN KINASE DOMAIN-CONTAINING PROTEIN"/>
    <property type="match status" value="1"/>
</dbReference>
<feature type="region of interest" description="Disordered" evidence="4">
    <location>
        <begin position="1"/>
        <end position="30"/>
    </location>
</feature>
<organism evidence="6 7">
    <name type="scientific">Euplotes crassus</name>
    <dbReference type="NCBI Taxonomy" id="5936"/>
    <lineage>
        <taxon>Eukaryota</taxon>
        <taxon>Sar</taxon>
        <taxon>Alveolata</taxon>
        <taxon>Ciliophora</taxon>
        <taxon>Intramacronucleata</taxon>
        <taxon>Spirotrichea</taxon>
        <taxon>Hypotrichia</taxon>
        <taxon>Euplotida</taxon>
        <taxon>Euplotidae</taxon>
        <taxon>Moneuplotes</taxon>
    </lineage>
</organism>
<dbReference type="InterPro" id="IPR017441">
    <property type="entry name" value="Protein_kinase_ATP_BS"/>
</dbReference>
<comment type="caution">
    <text evidence="6">The sequence shown here is derived from an EMBL/GenBank/DDBJ whole genome shotgun (WGS) entry which is preliminary data.</text>
</comment>
<dbReference type="PROSITE" id="PS00107">
    <property type="entry name" value="PROTEIN_KINASE_ATP"/>
    <property type="match status" value="1"/>
</dbReference>
<keyword evidence="1 3" id="KW-0547">Nucleotide-binding</keyword>
<accession>A0AAD1U6I5</accession>
<proteinExistence type="predicted"/>
<dbReference type="GO" id="GO:0005524">
    <property type="term" value="F:ATP binding"/>
    <property type="evidence" value="ECO:0007669"/>
    <property type="project" value="UniProtKB-UniRule"/>
</dbReference>
<feature type="region of interest" description="Disordered" evidence="4">
    <location>
        <begin position="602"/>
        <end position="622"/>
    </location>
</feature>
<dbReference type="SMART" id="SM00220">
    <property type="entry name" value="S_TKc"/>
    <property type="match status" value="1"/>
</dbReference>
<evidence type="ECO:0000259" key="5">
    <source>
        <dbReference type="PROSITE" id="PS50011"/>
    </source>
</evidence>
<dbReference type="InterPro" id="IPR000719">
    <property type="entry name" value="Prot_kinase_dom"/>
</dbReference>
<dbReference type="GO" id="GO:0044773">
    <property type="term" value="P:mitotic DNA damage checkpoint signaling"/>
    <property type="evidence" value="ECO:0007669"/>
    <property type="project" value="TreeGrafter"/>
</dbReference>
<dbReference type="GO" id="GO:0005634">
    <property type="term" value="C:nucleus"/>
    <property type="evidence" value="ECO:0007669"/>
    <property type="project" value="TreeGrafter"/>
</dbReference>
<dbReference type="InterPro" id="IPR011009">
    <property type="entry name" value="Kinase-like_dom_sf"/>
</dbReference>
<keyword evidence="7" id="KW-1185">Reference proteome</keyword>
<feature type="binding site" evidence="3">
    <location>
        <position position="123"/>
    </location>
    <ligand>
        <name>ATP</name>
        <dbReference type="ChEBI" id="CHEBI:30616"/>
    </ligand>
</feature>
<gene>
    <name evidence="6" type="ORF">ECRASSUSDP1_LOCUS2414</name>
</gene>
<evidence type="ECO:0000313" key="6">
    <source>
        <dbReference type="EMBL" id="CAI2361104.1"/>
    </source>
</evidence>
<dbReference type="PROSITE" id="PS00108">
    <property type="entry name" value="PROTEIN_KINASE_ST"/>
    <property type="match status" value="1"/>
</dbReference>
<dbReference type="Proteomes" id="UP001295684">
    <property type="component" value="Unassembled WGS sequence"/>
</dbReference>
<evidence type="ECO:0000256" key="2">
    <source>
        <dbReference type="ARBA" id="ARBA00022840"/>
    </source>
</evidence>
<dbReference type="Pfam" id="PF00069">
    <property type="entry name" value="Pkinase"/>
    <property type="match status" value="1"/>
</dbReference>
<evidence type="ECO:0000256" key="3">
    <source>
        <dbReference type="PROSITE-ProRule" id="PRU10141"/>
    </source>
</evidence>